<dbReference type="RefSeq" id="WP_117382563.1">
    <property type="nucleotide sequence ID" value="NZ_QWDE01000001.1"/>
</dbReference>
<protein>
    <recommendedName>
        <fullName evidence="4">DUF885 domain-containing protein</fullName>
    </recommendedName>
</protein>
<dbReference type="AlphaFoldDB" id="A0A3E2NXB5"/>
<dbReference type="EMBL" id="QWDE01000001">
    <property type="protein sequence ID" value="RFZ85666.1"/>
    <property type="molecule type" value="Genomic_DNA"/>
</dbReference>
<evidence type="ECO:0008006" key="4">
    <source>
        <dbReference type="Google" id="ProtNLM"/>
    </source>
</evidence>
<name>A0A3E2NXB5_9SPHI</name>
<evidence type="ECO:0000313" key="2">
    <source>
        <dbReference type="EMBL" id="RFZ85666.1"/>
    </source>
</evidence>
<feature type="chain" id="PRO_5017688406" description="DUF885 domain-containing protein" evidence="1">
    <location>
        <begin position="22"/>
        <end position="436"/>
    </location>
</feature>
<keyword evidence="1" id="KW-0732">Signal</keyword>
<dbReference type="PROSITE" id="PS51257">
    <property type="entry name" value="PROKAR_LIPOPROTEIN"/>
    <property type="match status" value="1"/>
</dbReference>
<evidence type="ECO:0000313" key="3">
    <source>
        <dbReference type="Proteomes" id="UP000260823"/>
    </source>
</evidence>
<dbReference type="OrthoDB" id="140419at2"/>
<reference evidence="2 3" key="1">
    <citation type="submission" date="2018-08" db="EMBL/GenBank/DDBJ databases">
        <title>Mucilaginibacter terrae sp. nov., isolated from manganese diggings.</title>
        <authorList>
            <person name="Huang Y."/>
            <person name="Zhou Z."/>
        </authorList>
    </citation>
    <scope>NUCLEOTIDE SEQUENCE [LARGE SCALE GENOMIC DNA]</scope>
    <source>
        <strain evidence="2 3">ZH6</strain>
    </source>
</reference>
<proteinExistence type="predicted"/>
<organism evidence="2 3">
    <name type="scientific">Mucilaginibacter terrenus</name>
    <dbReference type="NCBI Taxonomy" id="2482727"/>
    <lineage>
        <taxon>Bacteria</taxon>
        <taxon>Pseudomonadati</taxon>
        <taxon>Bacteroidota</taxon>
        <taxon>Sphingobacteriia</taxon>
        <taxon>Sphingobacteriales</taxon>
        <taxon>Sphingobacteriaceae</taxon>
        <taxon>Mucilaginibacter</taxon>
    </lineage>
</organism>
<accession>A0A3E2NXB5</accession>
<keyword evidence="3" id="KW-1185">Reference proteome</keyword>
<sequence>MKKLFFLLLCAGLFASCERNADKPETKKLNKLAEQYVTLGLTIGQYDKDFVDAYYGPDSLKPKDTIVKEEFPRDSLLASTNELMNEVRLMAHSAQVDSNRLRANWIYNQLIAFNARLKIYSEEYSSFDEESKQLFGVAAPVYTEDHFKEQLALLDSILPGKGNVNDRFQKLANKFVIPKDKLDPVIKAAIAEARKRTLAHYKLPAEESFSLEFVTNKTWNGYNWYQGKYKSLVQINTDIKIFIDRAIDVGSHESYPGHHVYNMLLEKNLYHDRGWVELSMYPLFSPQSLIAEGSANYGIEVAFPGNDKVKFAKSTLLPLAGLDTTGIDLYFRALDIKGKLNYARNEAARGLLSGDMSSSKAQSYLRKYCLMNDETAEKSVSFIKKYRSYVINYNYGLDLVKNHIEKHGGTAKNPQKRWELFGKLLSSEVTTEELQK</sequence>
<evidence type="ECO:0000256" key="1">
    <source>
        <dbReference type="SAM" id="SignalP"/>
    </source>
</evidence>
<gene>
    <name evidence="2" type="ORF">DYU05_08740</name>
</gene>
<dbReference type="Proteomes" id="UP000260823">
    <property type="component" value="Unassembled WGS sequence"/>
</dbReference>
<comment type="caution">
    <text evidence="2">The sequence shown here is derived from an EMBL/GenBank/DDBJ whole genome shotgun (WGS) entry which is preliminary data.</text>
</comment>
<feature type="signal peptide" evidence="1">
    <location>
        <begin position="1"/>
        <end position="21"/>
    </location>
</feature>